<keyword evidence="2" id="KW-1185">Reference proteome</keyword>
<gene>
    <name evidence="1" type="ORF">AB205_0034970</name>
</gene>
<dbReference type="AlphaFoldDB" id="A0A2G9SDI4"/>
<reference evidence="2" key="1">
    <citation type="journal article" date="2017" name="Nat. Commun.">
        <title>The North American bullfrog draft genome provides insight into hormonal regulation of long noncoding RNA.</title>
        <authorList>
            <person name="Hammond S.A."/>
            <person name="Warren R.L."/>
            <person name="Vandervalk B.P."/>
            <person name="Kucuk E."/>
            <person name="Khan H."/>
            <person name="Gibb E.A."/>
            <person name="Pandoh P."/>
            <person name="Kirk H."/>
            <person name="Zhao Y."/>
            <person name="Jones M."/>
            <person name="Mungall A.J."/>
            <person name="Coope R."/>
            <person name="Pleasance S."/>
            <person name="Moore R.A."/>
            <person name="Holt R.A."/>
            <person name="Round J.M."/>
            <person name="Ohora S."/>
            <person name="Walle B.V."/>
            <person name="Veldhoen N."/>
            <person name="Helbing C.C."/>
            <person name="Birol I."/>
        </authorList>
    </citation>
    <scope>NUCLEOTIDE SEQUENCE [LARGE SCALE GENOMIC DNA]</scope>
</reference>
<name>A0A2G9SDI4_AQUCT</name>
<dbReference type="EMBL" id="KV925408">
    <property type="protein sequence ID" value="PIO37563.1"/>
    <property type="molecule type" value="Genomic_DNA"/>
</dbReference>
<dbReference type="Proteomes" id="UP000228934">
    <property type="component" value="Unassembled WGS sequence"/>
</dbReference>
<evidence type="ECO:0000313" key="2">
    <source>
        <dbReference type="Proteomes" id="UP000228934"/>
    </source>
</evidence>
<proteinExistence type="predicted"/>
<accession>A0A2G9SDI4</accession>
<evidence type="ECO:0000313" key="1">
    <source>
        <dbReference type="EMBL" id="PIO37563.1"/>
    </source>
</evidence>
<organism evidence="1 2">
    <name type="scientific">Aquarana catesbeiana</name>
    <name type="common">American bullfrog</name>
    <name type="synonym">Rana catesbeiana</name>
    <dbReference type="NCBI Taxonomy" id="8400"/>
    <lineage>
        <taxon>Eukaryota</taxon>
        <taxon>Metazoa</taxon>
        <taxon>Chordata</taxon>
        <taxon>Craniata</taxon>
        <taxon>Vertebrata</taxon>
        <taxon>Euteleostomi</taxon>
        <taxon>Amphibia</taxon>
        <taxon>Batrachia</taxon>
        <taxon>Anura</taxon>
        <taxon>Neobatrachia</taxon>
        <taxon>Ranoidea</taxon>
        <taxon>Ranidae</taxon>
        <taxon>Aquarana</taxon>
    </lineage>
</organism>
<protein>
    <submittedName>
        <fullName evidence="1">Uncharacterized protein</fullName>
    </submittedName>
</protein>
<sequence>MWDFPTAGRTAPMPPDYVNNYNSWYQNPDALSRPPML</sequence>